<keyword evidence="3" id="KW-1003">Cell membrane</keyword>
<dbReference type="GO" id="GO:0032870">
    <property type="term" value="P:cellular response to hormone stimulus"/>
    <property type="evidence" value="ECO:0007669"/>
    <property type="project" value="TreeGrafter"/>
</dbReference>
<dbReference type="Pfam" id="PF00001">
    <property type="entry name" value="7tm_1"/>
    <property type="match status" value="1"/>
</dbReference>
<keyword evidence="13" id="KW-1185">Reference proteome</keyword>
<keyword evidence="4 8" id="KW-0812">Transmembrane</keyword>
<gene>
    <name evidence="12" type="ORF">LARSCL_LOCUS10353</name>
</gene>
<dbReference type="GO" id="GO:0005886">
    <property type="term" value="C:plasma membrane"/>
    <property type="evidence" value="ECO:0007669"/>
    <property type="project" value="UniProtKB-SubCell"/>
</dbReference>
<dbReference type="EMBL" id="CAXIEN010000122">
    <property type="protein sequence ID" value="CAL1279431.1"/>
    <property type="molecule type" value="Genomic_DNA"/>
</dbReference>
<dbReference type="InterPro" id="IPR017452">
    <property type="entry name" value="GPCR_Rhodpsn_7TM"/>
</dbReference>
<evidence type="ECO:0000256" key="7">
    <source>
        <dbReference type="ARBA" id="ARBA00023170"/>
    </source>
</evidence>
<evidence type="ECO:0000256" key="3">
    <source>
        <dbReference type="ARBA" id="ARBA00022475"/>
    </source>
</evidence>
<keyword evidence="8" id="KW-0807">Transducer</keyword>
<reference evidence="12 13" key="1">
    <citation type="submission" date="2024-04" db="EMBL/GenBank/DDBJ databases">
        <authorList>
            <person name="Rising A."/>
            <person name="Reimegard J."/>
            <person name="Sonavane S."/>
            <person name="Akerstrom W."/>
            <person name="Nylinder S."/>
            <person name="Hedman E."/>
            <person name="Kallberg Y."/>
        </authorList>
    </citation>
    <scope>NUCLEOTIDE SEQUENCE [LARGE SCALE GENOMIC DNA]</scope>
</reference>
<dbReference type="PANTHER" id="PTHR24241:SF117">
    <property type="entry name" value="G-PROTEIN COUPLED RECEPTORS FAMILY 1 PROFILE DOMAIN-CONTAINING PROTEIN"/>
    <property type="match status" value="1"/>
</dbReference>
<feature type="domain" description="G-protein coupled receptors family 1 profile" evidence="11">
    <location>
        <begin position="84"/>
        <end position="367"/>
    </location>
</feature>
<feature type="transmembrane region" description="Helical" evidence="10">
    <location>
        <begin position="104"/>
        <end position="124"/>
    </location>
</feature>
<feature type="compositionally biased region" description="Basic residues" evidence="9">
    <location>
        <begin position="440"/>
        <end position="453"/>
    </location>
</feature>
<dbReference type="InterPro" id="IPR000276">
    <property type="entry name" value="GPCR_Rhodpsn"/>
</dbReference>
<keyword evidence="7 8" id="KW-0675">Receptor</keyword>
<feature type="transmembrane region" description="Helical" evidence="10">
    <location>
        <begin position="67"/>
        <end position="92"/>
    </location>
</feature>
<keyword evidence="5 10" id="KW-1133">Transmembrane helix</keyword>
<evidence type="ECO:0000256" key="10">
    <source>
        <dbReference type="SAM" id="Phobius"/>
    </source>
</evidence>
<dbReference type="Proteomes" id="UP001497382">
    <property type="component" value="Unassembled WGS sequence"/>
</dbReference>
<dbReference type="PRINTS" id="PR00237">
    <property type="entry name" value="GPCRRHODOPSN"/>
</dbReference>
<comment type="similarity">
    <text evidence="2 8">Belongs to the G-protein coupled receptor 1 family.</text>
</comment>
<feature type="transmembrane region" description="Helical" evidence="10">
    <location>
        <begin position="186"/>
        <end position="207"/>
    </location>
</feature>
<evidence type="ECO:0000256" key="9">
    <source>
        <dbReference type="SAM" id="MobiDB-lite"/>
    </source>
</evidence>
<dbReference type="Gene3D" id="1.20.1070.10">
    <property type="entry name" value="Rhodopsin 7-helix transmembrane proteins"/>
    <property type="match status" value="1"/>
</dbReference>
<comment type="caution">
    <text evidence="12">The sequence shown here is derived from an EMBL/GenBank/DDBJ whole genome shotgun (WGS) entry which is preliminary data.</text>
</comment>
<name>A0AAV2A618_9ARAC</name>
<evidence type="ECO:0000259" key="11">
    <source>
        <dbReference type="PROSITE" id="PS50262"/>
    </source>
</evidence>
<keyword evidence="6 10" id="KW-0472">Membrane</keyword>
<organism evidence="12 13">
    <name type="scientific">Larinioides sclopetarius</name>
    <dbReference type="NCBI Taxonomy" id="280406"/>
    <lineage>
        <taxon>Eukaryota</taxon>
        <taxon>Metazoa</taxon>
        <taxon>Ecdysozoa</taxon>
        <taxon>Arthropoda</taxon>
        <taxon>Chelicerata</taxon>
        <taxon>Arachnida</taxon>
        <taxon>Araneae</taxon>
        <taxon>Araneomorphae</taxon>
        <taxon>Entelegynae</taxon>
        <taxon>Araneoidea</taxon>
        <taxon>Araneidae</taxon>
        <taxon>Larinioides</taxon>
    </lineage>
</organism>
<feature type="transmembrane region" description="Helical" evidence="10">
    <location>
        <begin position="144"/>
        <end position="165"/>
    </location>
</feature>
<feature type="transmembrane region" description="Helical" evidence="10">
    <location>
        <begin position="311"/>
        <end position="331"/>
    </location>
</feature>
<evidence type="ECO:0000256" key="1">
    <source>
        <dbReference type="ARBA" id="ARBA00004651"/>
    </source>
</evidence>
<evidence type="ECO:0000256" key="8">
    <source>
        <dbReference type="RuleBase" id="RU000688"/>
    </source>
</evidence>
<evidence type="ECO:0000256" key="6">
    <source>
        <dbReference type="ARBA" id="ARBA00023136"/>
    </source>
</evidence>
<dbReference type="GO" id="GO:0042277">
    <property type="term" value="F:peptide binding"/>
    <property type="evidence" value="ECO:0007669"/>
    <property type="project" value="TreeGrafter"/>
</dbReference>
<keyword evidence="8" id="KW-0297">G-protein coupled receptor</keyword>
<sequence length="461" mass="52015">MRSRCQVLCTSAVWMAIATLIMIPSSTEDSINYFNASLSSAYEGSNFVDIYHNVTVYPEGAVWNAELIQRVVTLAIIMTATLVGNTIIVLVLSRSRYRKRSSRVNIFILNLAIGDLAVCLITMTSELLFEVFGEWILGAAACKVIVYGQIVTLASTTFILTTMSYDRYQAICSPLRSTGGVKQAKRMIAGSWLLAFVFAIPQIFIFVQKENGITETGRIRYECVSRGYTAPWQRKVYFMWLTFYILIIPAGCISYCYINVLRTVWAAGQEQSRTSSKGGGASGTEGPHSTIRLRRSFNAASTIPRAKIKTLKLTVCIIASFIICWTPYFIVHNIRIFSNYTIKIPKTVIIGAETFALLNSALNPIFYGYFNVRVRKGFIEIVYRKKEFNRDRVCNGMSGETSYSSTILQHMENRPPTTQMVLEMSEFTYRGHNNGGPYYRTRRSPRSTKRRSQHGNSVARL</sequence>
<feature type="transmembrane region" description="Helical" evidence="10">
    <location>
        <begin position="237"/>
        <end position="258"/>
    </location>
</feature>
<dbReference type="GO" id="GO:0004930">
    <property type="term" value="F:G protein-coupled receptor activity"/>
    <property type="evidence" value="ECO:0007669"/>
    <property type="project" value="UniProtKB-KW"/>
</dbReference>
<evidence type="ECO:0000313" key="12">
    <source>
        <dbReference type="EMBL" id="CAL1279431.1"/>
    </source>
</evidence>
<protein>
    <recommendedName>
        <fullName evidence="11">G-protein coupled receptors family 1 profile domain-containing protein</fullName>
    </recommendedName>
</protein>
<evidence type="ECO:0000256" key="5">
    <source>
        <dbReference type="ARBA" id="ARBA00022989"/>
    </source>
</evidence>
<dbReference type="PANTHER" id="PTHR24241">
    <property type="entry name" value="NEUROPEPTIDE RECEPTOR-RELATED G-PROTEIN COUPLED RECEPTOR"/>
    <property type="match status" value="1"/>
</dbReference>
<dbReference type="PROSITE" id="PS50262">
    <property type="entry name" value="G_PROTEIN_RECEP_F1_2"/>
    <property type="match status" value="1"/>
</dbReference>
<feature type="region of interest" description="Disordered" evidence="9">
    <location>
        <begin position="432"/>
        <end position="461"/>
    </location>
</feature>
<evidence type="ECO:0000256" key="2">
    <source>
        <dbReference type="ARBA" id="ARBA00010663"/>
    </source>
</evidence>
<proteinExistence type="inferred from homology"/>
<feature type="transmembrane region" description="Helical" evidence="10">
    <location>
        <begin position="7"/>
        <end position="25"/>
    </location>
</feature>
<dbReference type="PROSITE" id="PS00237">
    <property type="entry name" value="G_PROTEIN_RECEP_F1_1"/>
    <property type="match status" value="1"/>
</dbReference>
<evidence type="ECO:0000313" key="13">
    <source>
        <dbReference type="Proteomes" id="UP001497382"/>
    </source>
</evidence>
<dbReference type="SUPFAM" id="SSF81321">
    <property type="entry name" value="Family A G protein-coupled receptor-like"/>
    <property type="match status" value="1"/>
</dbReference>
<comment type="subcellular location">
    <subcellularLocation>
        <location evidence="1">Cell membrane</location>
        <topology evidence="1">Multi-pass membrane protein</topology>
    </subcellularLocation>
</comment>
<accession>A0AAV2A618</accession>
<dbReference type="AlphaFoldDB" id="A0AAV2A618"/>
<evidence type="ECO:0000256" key="4">
    <source>
        <dbReference type="ARBA" id="ARBA00022692"/>
    </source>
</evidence>